<evidence type="ECO:0000256" key="1">
    <source>
        <dbReference type="ARBA" id="ARBA00004141"/>
    </source>
</evidence>
<dbReference type="EMBL" id="JAVRRA010029398">
    <property type="protein sequence ID" value="KAK5020345.1"/>
    <property type="molecule type" value="Genomic_DNA"/>
</dbReference>
<name>A0ABR0ISU2_9PEZI</name>
<dbReference type="PANTHER" id="PTHR17920">
    <property type="entry name" value="TRANSMEMBRANE AND COILED-COIL DOMAIN-CONTAINING PROTEIN 4 TMCO4"/>
    <property type="match status" value="1"/>
</dbReference>
<accession>A0ABR0ISU2</accession>
<evidence type="ECO:0000256" key="3">
    <source>
        <dbReference type="ARBA" id="ARBA00022692"/>
    </source>
</evidence>
<dbReference type="SUPFAM" id="SSF53474">
    <property type="entry name" value="alpha/beta-Hydrolases"/>
    <property type="match status" value="1"/>
</dbReference>
<evidence type="ECO:0008006" key="8">
    <source>
        <dbReference type="Google" id="ProtNLM"/>
    </source>
</evidence>
<evidence type="ECO:0000256" key="2">
    <source>
        <dbReference type="ARBA" id="ARBA00009824"/>
    </source>
</evidence>
<dbReference type="InterPro" id="IPR007941">
    <property type="entry name" value="DUF726"/>
</dbReference>
<evidence type="ECO:0000313" key="7">
    <source>
        <dbReference type="Proteomes" id="UP001357485"/>
    </source>
</evidence>
<comment type="similarity">
    <text evidence="2">Belongs to the TMCO4 family.</text>
</comment>
<keyword evidence="3" id="KW-0812">Transmembrane</keyword>
<dbReference type="PANTHER" id="PTHR17920:SF22">
    <property type="entry name" value="DUF726 DOMAIN PROTEIN (AFU_ORTHOLOGUE AFUA_2G12860)"/>
    <property type="match status" value="1"/>
</dbReference>
<proteinExistence type="inferred from homology"/>
<dbReference type="Pfam" id="PF05277">
    <property type="entry name" value="DUF726"/>
    <property type="match status" value="1"/>
</dbReference>
<sequence>MIRSTAWGYAKSELIKRTVFASLSAALWPLSLLKVSRIIDNPFSVAKARSEKAGEVLADALVNKAQGERPVTLIGYSLGARVIYTCLTKLAERKAFGLIESV</sequence>
<evidence type="ECO:0000313" key="6">
    <source>
        <dbReference type="EMBL" id="KAK5020345.1"/>
    </source>
</evidence>
<feature type="non-terminal residue" evidence="6">
    <location>
        <position position="102"/>
    </location>
</feature>
<evidence type="ECO:0000256" key="5">
    <source>
        <dbReference type="ARBA" id="ARBA00023136"/>
    </source>
</evidence>
<gene>
    <name evidence="6" type="ORF">LTR16_012611</name>
</gene>
<organism evidence="6 7">
    <name type="scientific">Cryomyces antarcticus</name>
    <dbReference type="NCBI Taxonomy" id="329879"/>
    <lineage>
        <taxon>Eukaryota</taxon>
        <taxon>Fungi</taxon>
        <taxon>Dikarya</taxon>
        <taxon>Ascomycota</taxon>
        <taxon>Pezizomycotina</taxon>
        <taxon>Dothideomycetes</taxon>
        <taxon>Dothideomycetes incertae sedis</taxon>
        <taxon>Cryomyces</taxon>
    </lineage>
</organism>
<reference evidence="6 7" key="1">
    <citation type="submission" date="2023-08" db="EMBL/GenBank/DDBJ databases">
        <title>Black Yeasts Isolated from many extreme environments.</title>
        <authorList>
            <person name="Coleine C."/>
            <person name="Stajich J.E."/>
            <person name="Selbmann L."/>
        </authorList>
    </citation>
    <scope>NUCLEOTIDE SEQUENCE [LARGE SCALE GENOMIC DNA]</scope>
    <source>
        <strain evidence="6 7">CCFEE 536</strain>
    </source>
</reference>
<comment type="subcellular location">
    <subcellularLocation>
        <location evidence="1">Membrane</location>
        <topology evidence="1">Multi-pass membrane protein</topology>
    </subcellularLocation>
</comment>
<evidence type="ECO:0000256" key="4">
    <source>
        <dbReference type="ARBA" id="ARBA00022989"/>
    </source>
</evidence>
<keyword evidence="5" id="KW-0472">Membrane</keyword>
<dbReference type="InterPro" id="IPR029058">
    <property type="entry name" value="AB_hydrolase_fold"/>
</dbReference>
<keyword evidence="4" id="KW-1133">Transmembrane helix</keyword>
<keyword evidence="7" id="KW-1185">Reference proteome</keyword>
<dbReference type="Proteomes" id="UP001357485">
    <property type="component" value="Unassembled WGS sequence"/>
</dbReference>
<comment type="caution">
    <text evidence="6">The sequence shown here is derived from an EMBL/GenBank/DDBJ whole genome shotgun (WGS) entry which is preliminary data.</text>
</comment>
<protein>
    <recommendedName>
        <fullName evidence="8">DUF726 domain-containing protein</fullName>
    </recommendedName>
</protein>